<dbReference type="AlphaFoldDB" id="A0A380TBG5"/>
<name>A0A380TBG5_9ZZZZ</name>
<evidence type="ECO:0000313" key="2">
    <source>
        <dbReference type="EMBL" id="SUS05552.1"/>
    </source>
</evidence>
<organism evidence="2">
    <name type="scientific">metagenome</name>
    <dbReference type="NCBI Taxonomy" id="256318"/>
    <lineage>
        <taxon>unclassified sequences</taxon>
        <taxon>metagenomes</taxon>
    </lineage>
</organism>
<dbReference type="Gene3D" id="1.20.120.520">
    <property type="entry name" value="nmb1532 protein domain like"/>
    <property type="match status" value="1"/>
</dbReference>
<dbReference type="EMBL" id="UIDG01000112">
    <property type="protein sequence ID" value="SUS05552.1"/>
    <property type="molecule type" value="Genomic_DNA"/>
</dbReference>
<proteinExistence type="predicted"/>
<reference evidence="2" key="1">
    <citation type="submission" date="2018-07" db="EMBL/GenBank/DDBJ databases">
        <authorList>
            <person name="Quirk P.G."/>
            <person name="Krulwich T.A."/>
        </authorList>
    </citation>
    <scope>NUCLEOTIDE SEQUENCE</scope>
</reference>
<dbReference type="Pfam" id="PF01814">
    <property type="entry name" value="Hemerythrin"/>
    <property type="match status" value="1"/>
</dbReference>
<sequence>MVPQVAGRSGGRADVSNLYRLKRQHAEIRKVMAGALLTLEGNTAAASKASELASQLEEIADLVTSHLRIEDREIYPFLLQSRNADVSRAADLLRGQMGGLAQDFEAFARKYAYPGSITAGGAAFCEEARATFAKLRDRMQREERELYPLMARALHPPGRVHAGHDT</sequence>
<gene>
    <name evidence="2" type="ORF">DF3PB_20021</name>
</gene>
<feature type="domain" description="Hemerythrin-like" evidence="1">
    <location>
        <begin position="19"/>
        <end position="149"/>
    </location>
</feature>
<protein>
    <recommendedName>
        <fullName evidence="1">Hemerythrin-like domain-containing protein</fullName>
    </recommendedName>
</protein>
<accession>A0A380TBG5</accession>
<dbReference type="InterPro" id="IPR012312">
    <property type="entry name" value="Hemerythrin-like"/>
</dbReference>
<evidence type="ECO:0000259" key="1">
    <source>
        <dbReference type="Pfam" id="PF01814"/>
    </source>
</evidence>